<sequence>MAAIKVKTLWAVFITAFFAVLASLGLTSPATAAGSAVSAQPAEKPAPAPAPAAVPPHRLTEPAPTRAVPSLAPPRGRALPPTIKQRITAEAHGSSPSVRHLPADLPDGPQAESDAHAADAALVAA</sequence>
<feature type="signal peptide" evidence="2">
    <location>
        <begin position="1"/>
        <end position="32"/>
    </location>
</feature>
<dbReference type="EMBL" id="CP050177">
    <property type="protein sequence ID" value="QIQ03787.1"/>
    <property type="molecule type" value="Genomic_DNA"/>
</dbReference>
<accession>A0A6G9H0Y4</accession>
<feature type="region of interest" description="Disordered" evidence="1">
    <location>
        <begin position="32"/>
        <end position="125"/>
    </location>
</feature>
<gene>
    <name evidence="3" type="ORF">HA039_16945</name>
</gene>
<proteinExistence type="predicted"/>
<name>A0A6G9H0Y4_9ACTN</name>
<dbReference type="RefSeq" id="WP_167030338.1">
    <property type="nucleotide sequence ID" value="NZ_CP050177.1"/>
</dbReference>
<evidence type="ECO:0000313" key="3">
    <source>
        <dbReference type="EMBL" id="QIQ03787.1"/>
    </source>
</evidence>
<dbReference type="AlphaFoldDB" id="A0A6G9H0Y4"/>
<dbReference type="Pfam" id="PF19871">
    <property type="entry name" value="DUF6344"/>
    <property type="match status" value="1"/>
</dbReference>
<keyword evidence="4" id="KW-1185">Reference proteome</keyword>
<keyword evidence="2" id="KW-0732">Signal</keyword>
<dbReference type="KEGG" id="slia:HA039_16945"/>
<organism evidence="3 4">
    <name type="scientific">Streptomyces liangshanensis</name>
    <dbReference type="NCBI Taxonomy" id="2717324"/>
    <lineage>
        <taxon>Bacteria</taxon>
        <taxon>Bacillati</taxon>
        <taxon>Actinomycetota</taxon>
        <taxon>Actinomycetes</taxon>
        <taxon>Kitasatosporales</taxon>
        <taxon>Streptomycetaceae</taxon>
        <taxon>Streptomyces</taxon>
    </lineage>
</organism>
<evidence type="ECO:0000313" key="4">
    <source>
        <dbReference type="Proteomes" id="UP000501179"/>
    </source>
</evidence>
<reference evidence="3 4" key="1">
    <citation type="submission" date="2020-03" db="EMBL/GenBank/DDBJ databases">
        <title>A novel species.</title>
        <authorList>
            <person name="Gao J."/>
        </authorList>
    </citation>
    <scope>NUCLEOTIDE SEQUENCE [LARGE SCALE GENOMIC DNA]</scope>
    <source>
        <strain evidence="3 4">QMT-12</strain>
    </source>
</reference>
<evidence type="ECO:0000256" key="1">
    <source>
        <dbReference type="SAM" id="MobiDB-lite"/>
    </source>
</evidence>
<feature type="compositionally biased region" description="Pro residues" evidence="1">
    <location>
        <begin position="44"/>
        <end position="54"/>
    </location>
</feature>
<protein>
    <submittedName>
        <fullName evidence="3">Uncharacterized protein</fullName>
    </submittedName>
</protein>
<dbReference type="InterPro" id="IPR045925">
    <property type="entry name" value="DUF6344"/>
</dbReference>
<feature type="chain" id="PRO_5026219245" evidence="2">
    <location>
        <begin position="33"/>
        <end position="125"/>
    </location>
</feature>
<evidence type="ECO:0000256" key="2">
    <source>
        <dbReference type="SAM" id="SignalP"/>
    </source>
</evidence>
<dbReference type="Proteomes" id="UP000501179">
    <property type="component" value="Chromosome"/>
</dbReference>